<dbReference type="HAMAP" id="MF_04133">
    <property type="entry name" value="CAPSID_LAMBDA"/>
    <property type="match status" value="1"/>
</dbReference>
<accession>A0A5U2WW62</accession>
<dbReference type="Pfam" id="PF03864">
    <property type="entry name" value="Phage_cap_E"/>
    <property type="match status" value="1"/>
</dbReference>
<organism evidence="1">
    <name type="scientific">Salmonella enterica</name>
    <name type="common">Salmonella choleraesuis</name>
    <dbReference type="NCBI Taxonomy" id="28901"/>
    <lineage>
        <taxon>Bacteria</taxon>
        <taxon>Pseudomonadati</taxon>
        <taxon>Pseudomonadota</taxon>
        <taxon>Gammaproteobacteria</taxon>
        <taxon>Enterobacterales</taxon>
        <taxon>Enterobacteriaceae</taxon>
        <taxon>Salmonella</taxon>
    </lineage>
</organism>
<gene>
    <name evidence="1" type="ORF">QQ56_18745</name>
</gene>
<evidence type="ECO:0000313" key="1">
    <source>
        <dbReference type="EMBL" id="EBP2342089.1"/>
    </source>
</evidence>
<name>A0A5U2WW62_SALER</name>
<dbReference type="Gene3D" id="3.30.1930.10">
    <property type="entry name" value="capsid protein of prophage domain"/>
    <property type="match status" value="1"/>
</dbReference>
<comment type="caution">
    <text evidence="1">The sequence shown here is derived from an EMBL/GenBank/DDBJ whole genome shotgun (WGS) entry which is preliminary data.</text>
</comment>
<sequence length="351" mass="39191">MAEQITPQTTATLLQVIGREDVKEFKFSPLFTSLFFPGVATFSTRDIALDTLDIENVVMSAFCSPMVGSRVQRDKGYDTATFTPGYMKPKNEIDPSKTIVRIAGENPAALNSPSYRRIRLIHDALRKQAKSIKARVEWLAVNAITTGKNTIEGEGIERYEIDWKLPDANVITQGAGKKWSEQDRNSFDPVPDIELYAEVAEGPVNVIVMGGKVWRLLRSFKVFRELFDNRRGSNSRAELATKDLGEVASFKGWLGDVALIVYTGKYEDDDGVQHYYLDQDCMVLGNTENQGLVAYGAIMDQDAVRSGQVNMQYYPKNWVQPGDPAIEYVQTHSAPQPVPVNIGKFVTVHVN</sequence>
<proteinExistence type="inferred from homology"/>
<dbReference type="Gene3D" id="3.15.30.10">
    <property type="entry name" value="putative capsid protein of prophage domain like"/>
    <property type="match status" value="1"/>
</dbReference>
<dbReference type="InterPro" id="IPR005564">
    <property type="entry name" value="Major_capsid_GpE"/>
</dbReference>
<dbReference type="RefSeq" id="WP_080168964.1">
    <property type="nucleotide sequence ID" value="NZ_MXUX01000027.1"/>
</dbReference>
<reference evidence="1" key="1">
    <citation type="submission" date="2018-07" db="EMBL/GenBank/DDBJ databases">
        <authorList>
            <consortium name="GenomeTrakr network: Whole genome sequencing for foodborne pathogen traceback"/>
        </authorList>
    </citation>
    <scope>NUCLEOTIDE SEQUENCE</scope>
    <source>
        <strain evidence="1">FLUFL-694</strain>
    </source>
</reference>
<protein>
    <submittedName>
        <fullName evidence="1">Major capsid protein</fullName>
    </submittedName>
</protein>
<dbReference type="AlphaFoldDB" id="A0A5U2WW62"/>
<dbReference type="EMBL" id="AAGLCG010000061">
    <property type="protein sequence ID" value="EBP2342089.1"/>
    <property type="molecule type" value="Genomic_DNA"/>
</dbReference>